<evidence type="ECO:0000256" key="1">
    <source>
        <dbReference type="ARBA" id="ARBA00005854"/>
    </source>
</evidence>
<comment type="caution">
    <text evidence="7">The sequence shown here is derived from an EMBL/GenBank/DDBJ whole genome shotgun (WGS) entry which is preliminary data.</text>
</comment>
<evidence type="ECO:0000256" key="3">
    <source>
        <dbReference type="ARBA" id="ARBA00023027"/>
    </source>
</evidence>
<dbReference type="PANTHER" id="PTHR43761">
    <property type="entry name" value="D-ISOMER SPECIFIC 2-HYDROXYACID DEHYDROGENASE FAMILY PROTEIN (AFU_ORTHOLOGUE AFUA_1G13630)"/>
    <property type="match status" value="1"/>
</dbReference>
<dbReference type="InterPro" id="IPR006139">
    <property type="entry name" value="D-isomer_2_OHA_DH_cat_dom"/>
</dbReference>
<sequence length="310" mass="34779">MNKILVTDGMEKNAINLLKNMGFDVEEKFYEEVELKDKIKEIDIIVVRSATKIRKNIIDEAIKTKRLKMIIRGGVGLDNIDVDFAKANGIQVRNTPMASTNAVAELVLCEMLVLARKVKIANIKLQNGIWDKKNLKGNEIMGKTLGLVGYGKIAKNIADKANKLGMNILYTDVQECIENKEGFKFTDLDEILRESDYITIHTPLTNDTRNLFDYDKFKIMKDTAFIINCARGGIIVEEDLLRAIDNNEIAGAALDCFEDEPMPMKELLINPKVSVTPHIGGSTIEAQTRIGNEIVNIIEEYLAKSMVKVL</sequence>
<keyword evidence="8" id="KW-1185">Reference proteome</keyword>
<dbReference type="InterPro" id="IPR006140">
    <property type="entry name" value="D-isomer_DH_NAD-bd"/>
</dbReference>
<accession>A0ABR6TL47</accession>
<dbReference type="PROSITE" id="PS00671">
    <property type="entry name" value="D_2_HYDROXYACID_DH_3"/>
    <property type="match status" value="1"/>
</dbReference>
<evidence type="ECO:0000313" key="7">
    <source>
        <dbReference type="EMBL" id="MBC2576055.1"/>
    </source>
</evidence>
<organism evidence="7 8">
    <name type="scientific">Peptostreptococcus canis</name>
    <dbReference type="NCBI Taxonomy" id="1159213"/>
    <lineage>
        <taxon>Bacteria</taxon>
        <taxon>Bacillati</taxon>
        <taxon>Bacillota</taxon>
        <taxon>Clostridia</taxon>
        <taxon>Peptostreptococcales</taxon>
        <taxon>Peptostreptococcaceae</taxon>
        <taxon>Peptostreptococcus</taxon>
    </lineage>
</organism>
<dbReference type="Gene3D" id="3.40.50.720">
    <property type="entry name" value="NAD(P)-binding Rossmann-like Domain"/>
    <property type="match status" value="2"/>
</dbReference>
<gene>
    <name evidence="7" type="ORF">HLB29_05085</name>
</gene>
<evidence type="ECO:0000256" key="4">
    <source>
        <dbReference type="RuleBase" id="RU003719"/>
    </source>
</evidence>
<dbReference type="RefSeq" id="WP_185624061.1">
    <property type="nucleotide sequence ID" value="NZ_JABGBW010000002.1"/>
</dbReference>
<dbReference type="PANTHER" id="PTHR43761:SF1">
    <property type="entry name" value="D-ISOMER SPECIFIC 2-HYDROXYACID DEHYDROGENASE CATALYTIC DOMAIN-CONTAINING PROTEIN-RELATED"/>
    <property type="match status" value="1"/>
</dbReference>
<dbReference type="SUPFAM" id="SSF52283">
    <property type="entry name" value="Formate/glycerate dehydrogenase catalytic domain-like"/>
    <property type="match status" value="1"/>
</dbReference>
<dbReference type="Pfam" id="PF02826">
    <property type="entry name" value="2-Hacid_dh_C"/>
    <property type="match status" value="1"/>
</dbReference>
<feature type="domain" description="D-isomer specific 2-hydroxyacid dehydrogenase catalytic" evidence="5">
    <location>
        <begin position="4"/>
        <end position="304"/>
    </location>
</feature>
<dbReference type="CDD" id="cd05303">
    <property type="entry name" value="PGDH_2"/>
    <property type="match status" value="1"/>
</dbReference>
<dbReference type="InterPro" id="IPR029753">
    <property type="entry name" value="D-isomer_DH_CS"/>
</dbReference>
<evidence type="ECO:0000313" key="8">
    <source>
        <dbReference type="Proteomes" id="UP000713904"/>
    </source>
</evidence>
<dbReference type="EMBL" id="JABGBW010000002">
    <property type="protein sequence ID" value="MBC2576055.1"/>
    <property type="molecule type" value="Genomic_DNA"/>
</dbReference>
<reference evidence="7 8" key="1">
    <citation type="submission" date="2020-05" db="EMBL/GenBank/DDBJ databases">
        <title>Draft genome of xy-202 and genomic insight in genome of the genus Peptostreptococcus.</title>
        <authorList>
            <person name="Zhang Z."/>
        </authorList>
    </citation>
    <scope>NUCLEOTIDE SEQUENCE [LARGE SCALE GENOMIC DNA]</scope>
    <source>
        <strain evidence="7 8">DSM 27025</strain>
    </source>
</reference>
<proteinExistence type="inferred from homology"/>
<dbReference type="InterPro" id="IPR036291">
    <property type="entry name" value="NAD(P)-bd_dom_sf"/>
</dbReference>
<dbReference type="Pfam" id="PF00389">
    <property type="entry name" value="2-Hacid_dh"/>
    <property type="match status" value="1"/>
</dbReference>
<keyword evidence="3" id="KW-0520">NAD</keyword>
<evidence type="ECO:0000256" key="2">
    <source>
        <dbReference type="ARBA" id="ARBA00023002"/>
    </source>
</evidence>
<keyword evidence="2 4" id="KW-0560">Oxidoreductase</keyword>
<name>A0ABR6TL47_9FIRM</name>
<dbReference type="SUPFAM" id="SSF51735">
    <property type="entry name" value="NAD(P)-binding Rossmann-fold domains"/>
    <property type="match status" value="1"/>
</dbReference>
<dbReference type="Proteomes" id="UP000713904">
    <property type="component" value="Unassembled WGS sequence"/>
</dbReference>
<comment type="similarity">
    <text evidence="1 4">Belongs to the D-isomer specific 2-hydroxyacid dehydrogenase family.</text>
</comment>
<protein>
    <submittedName>
        <fullName evidence="7">D-2-hydroxyacid dehydrogenase</fullName>
    </submittedName>
</protein>
<dbReference type="InterPro" id="IPR050418">
    <property type="entry name" value="D-iso_2-hydroxyacid_DH_PdxB"/>
</dbReference>
<evidence type="ECO:0000259" key="5">
    <source>
        <dbReference type="Pfam" id="PF00389"/>
    </source>
</evidence>
<feature type="domain" description="D-isomer specific 2-hydroxyacid dehydrogenase NAD-binding" evidence="6">
    <location>
        <begin position="111"/>
        <end position="280"/>
    </location>
</feature>
<evidence type="ECO:0000259" key="6">
    <source>
        <dbReference type="Pfam" id="PF02826"/>
    </source>
</evidence>